<dbReference type="FunFam" id="3.30.1130.10:FF:000003">
    <property type="entry name" value="7,8-dihydroneopterin aldolase"/>
    <property type="match status" value="1"/>
</dbReference>
<dbReference type="PANTHER" id="PTHR42844">
    <property type="entry name" value="DIHYDRONEOPTERIN ALDOLASE 1-RELATED"/>
    <property type="match status" value="1"/>
</dbReference>
<accession>A0A2W1N607</accession>
<dbReference type="EC" id="4.1.2.25" evidence="6"/>
<dbReference type="Pfam" id="PF02152">
    <property type="entry name" value="FolB"/>
    <property type="match status" value="1"/>
</dbReference>
<proteinExistence type="inferred from homology"/>
<feature type="domain" description="Dihydroneopterin aldolase/epimerase" evidence="7">
    <location>
        <begin position="4"/>
        <end position="117"/>
    </location>
</feature>
<comment type="function">
    <text evidence="6">Catalyzes the conversion of 7,8-dihydroneopterin to 6-hydroxymethyl-7,8-dihydropterin.</text>
</comment>
<sequence>MDKLMMNGMQFYGFHGVFPEENKLGQRYQVDVELHLPLREAGTRDNMEATVNYAEAYELIKAIVEQKAFKLIEALAECIASELLRTYTSINEVTVRVLKPHPPVAIFFDGVQVEIHRKRA</sequence>
<dbReference type="CDD" id="cd00534">
    <property type="entry name" value="DHNA_DHNTPE"/>
    <property type="match status" value="1"/>
</dbReference>
<dbReference type="GO" id="GO:0046654">
    <property type="term" value="P:tetrahydrofolate biosynthetic process"/>
    <property type="evidence" value="ECO:0007669"/>
    <property type="project" value="UniProtKB-UniRule"/>
</dbReference>
<evidence type="ECO:0000256" key="5">
    <source>
        <dbReference type="ARBA" id="ARBA00023239"/>
    </source>
</evidence>
<dbReference type="EMBL" id="NHRJ02000020">
    <property type="protein sequence ID" value="PZE19234.1"/>
    <property type="molecule type" value="Genomic_DNA"/>
</dbReference>
<dbReference type="GO" id="GO:0004150">
    <property type="term" value="F:dihydroneopterin aldolase activity"/>
    <property type="evidence" value="ECO:0007669"/>
    <property type="project" value="UniProtKB-UniRule"/>
</dbReference>
<dbReference type="PANTHER" id="PTHR42844:SF1">
    <property type="entry name" value="DIHYDRONEOPTERIN ALDOLASE 1-RELATED"/>
    <property type="match status" value="1"/>
</dbReference>
<organism evidence="8 9">
    <name type="scientific">Paenibacillus xerothermodurans</name>
    <dbReference type="NCBI Taxonomy" id="1977292"/>
    <lineage>
        <taxon>Bacteria</taxon>
        <taxon>Bacillati</taxon>
        <taxon>Bacillota</taxon>
        <taxon>Bacilli</taxon>
        <taxon>Bacillales</taxon>
        <taxon>Paenibacillaceae</taxon>
        <taxon>Paenibacillus</taxon>
    </lineage>
</organism>
<evidence type="ECO:0000256" key="3">
    <source>
        <dbReference type="ARBA" id="ARBA00005708"/>
    </source>
</evidence>
<comment type="caution">
    <text evidence="8">The sequence shown here is derived from an EMBL/GenBank/DDBJ whole genome shotgun (WGS) entry which is preliminary data.</text>
</comment>
<gene>
    <name evidence="8" type="primary">folB</name>
    <name evidence="8" type="ORF">CBW46_019900</name>
</gene>
<dbReference type="InterPro" id="IPR043133">
    <property type="entry name" value="GTP-CH-I_C/QueF"/>
</dbReference>
<name>A0A2W1N607_PAEXE</name>
<protein>
    <recommendedName>
        <fullName evidence="6">7,8-dihydroneopterin aldolase</fullName>
        <ecNumber evidence="6">4.1.2.25</ecNumber>
    </recommendedName>
</protein>
<dbReference type="SUPFAM" id="SSF55620">
    <property type="entry name" value="Tetrahydrobiopterin biosynthesis enzymes-like"/>
    <property type="match status" value="1"/>
</dbReference>
<keyword evidence="9" id="KW-1185">Reference proteome</keyword>
<comment type="catalytic activity">
    <reaction evidence="1 6">
        <text>7,8-dihydroneopterin = 6-hydroxymethyl-7,8-dihydropterin + glycolaldehyde</text>
        <dbReference type="Rhea" id="RHEA:10540"/>
        <dbReference type="ChEBI" id="CHEBI:17001"/>
        <dbReference type="ChEBI" id="CHEBI:17071"/>
        <dbReference type="ChEBI" id="CHEBI:44841"/>
        <dbReference type="EC" id="4.1.2.25"/>
    </reaction>
</comment>
<evidence type="ECO:0000313" key="8">
    <source>
        <dbReference type="EMBL" id="PZE19234.1"/>
    </source>
</evidence>
<dbReference type="SMART" id="SM00905">
    <property type="entry name" value="FolB"/>
    <property type="match status" value="1"/>
</dbReference>
<dbReference type="NCBIfam" id="TIGR00526">
    <property type="entry name" value="folB_dom"/>
    <property type="match status" value="1"/>
</dbReference>
<dbReference type="GO" id="GO:0046656">
    <property type="term" value="P:folic acid biosynthetic process"/>
    <property type="evidence" value="ECO:0007669"/>
    <property type="project" value="UniProtKB-UniRule"/>
</dbReference>
<reference evidence="8" key="1">
    <citation type="submission" date="2018-06" db="EMBL/GenBank/DDBJ databases">
        <title>Paenibacillus xerothermodurans sp. nov. an extremely dry heat resistant spore forming bacterium isolated from the soil of Cape Canaveral, Florida.</title>
        <authorList>
            <person name="Seuylemezian A."/>
            <person name="Kaur N."/>
            <person name="Patil P."/>
            <person name="Patil P."/>
            <person name="Mayilraj S."/>
            <person name="Vaishampayan P."/>
        </authorList>
    </citation>
    <scope>NUCLEOTIDE SEQUENCE [LARGE SCALE GENOMIC DNA]</scope>
    <source>
        <strain evidence="8">ATCC 27380</strain>
    </source>
</reference>
<evidence type="ECO:0000256" key="2">
    <source>
        <dbReference type="ARBA" id="ARBA00005013"/>
    </source>
</evidence>
<evidence type="ECO:0000259" key="7">
    <source>
        <dbReference type="SMART" id="SM00905"/>
    </source>
</evidence>
<dbReference type="RefSeq" id="WP_089201709.1">
    <property type="nucleotide sequence ID" value="NZ_NHRJ02000020.1"/>
</dbReference>
<dbReference type="InterPro" id="IPR006156">
    <property type="entry name" value="Dihydroneopterin_aldolase"/>
</dbReference>
<keyword evidence="4 6" id="KW-0289">Folate biosynthesis</keyword>
<dbReference type="OrthoDB" id="9803748at2"/>
<evidence type="ECO:0000256" key="4">
    <source>
        <dbReference type="ARBA" id="ARBA00022909"/>
    </source>
</evidence>
<keyword evidence="5 6" id="KW-0456">Lyase</keyword>
<evidence type="ECO:0000256" key="1">
    <source>
        <dbReference type="ARBA" id="ARBA00001353"/>
    </source>
</evidence>
<evidence type="ECO:0000256" key="6">
    <source>
        <dbReference type="RuleBase" id="RU362079"/>
    </source>
</evidence>
<dbReference type="Gene3D" id="3.30.1130.10">
    <property type="match status" value="1"/>
</dbReference>
<comment type="pathway">
    <text evidence="2 6">Cofactor biosynthesis; tetrahydrofolate biosynthesis; 2-amino-4-hydroxy-6-hydroxymethyl-7,8-dihydropteridine diphosphate from 7,8-dihydroneopterin triphosphate: step 3/4.</text>
</comment>
<comment type="similarity">
    <text evidence="3 6">Belongs to the DHNA family.</text>
</comment>
<dbReference type="AlphaFoldDB" id="A0A2W1N607"/>
<dbReference type="Proteomes" id="UP000214746">
    <property type="component" value="Unassembled WGS sequence"/>
</dbReference>
<dbReference type="GO" id="GO:0005737">
    <property type="term" value="C:cytoplasm"/>
    <property type="evidence" value="ECO:0007669"/>
    <property type="project" value="TreeGrafter"/>
</dbReference>
<dbReference type="InterPro" id="IPR006157">
    <property type="entry name" value="FolB_dom"/>
</dbReference>
<evidence type="ECO:0000313" key="9">
    <source>
        <dbReference type="Proteomes" id="UP000214746"/>
    </source>
</evidence>
<dbReference type="NCBIfam" id="TIGR00525">
    <property type="entry name" value="folB"/>
    <property type="match status" value="1"/>
</dbReference>
<dbReference type="UniPathway" id="UPA00077">
    <property type="reaction ID" value="UER00154"/>
</dbReference>